<dbReference type="GO" id="GO:0003700">
    <property type="term" value="F:DNA-binding transcription factor activity"/>
    <property type="evidence" value="ECO:0007669"/>
    <property type="project" value="InterPro"/>
</dbReference>
<dbReference type="GO" id="GO:0006351">
    <property type="term" value="P:DNA-templated transcription"/>
    <property type="evidence" value="ECO:0007669"/>
    <property type="project" value="TreeGrafter"/>
</dbReference>
<evidence type="ECO:0000259" key="5">
    <source>
        <dbReference type="PROSITE" id="PS50931"/>
    </source>
</evidence>
<dbReference type="PROSITE" id="PS50931">
    <property type="entry name" value="HTH_LYSR"/>
    <property type="match status" value="1"/>
</dbReference>
<name>A0A562PT57_9BURK</name>
<protein>
    <submittedName>
        <fullName evidence="7">DNA-binding transcriptional LysR family regulator</fullName>
    </submittedName>
    <submittedName>
        <fullName evidence="6">LysR family transcriptional regulator</fullName>
    </submittedName>
</protein>
<dbReference type="Pfam" id="PF03466">
    <property type="entry name" value="LysR_substrate"/>
    <property type="match status" value="1"/>
</dbReference>
<reference evidence="7" key="2">
    <citation type="submission" date="2019-07" db="EMBL/GenBank/DDBJ databases">
        <authorList>
            <person name="Whitman W."/>
            <person name="Huntemann M."/>
            <person name="Clum A."/>
            <person name="Pillay M."/>
            <person name="Palaniappan K."/>
            <person name="Varghese N."/>
            <person name="Mikhailova N."/>
            <person name="Stamatis D."/>
            <person name="Reddy T."/>
            <person name="Daum C."/>
            <person name="Shapiro N."/>
            <person name="Ivanova N."/>
            <person name="Kyrpides N."/>
            <person name="Woyke T."/>
        </authorList>
    </citation>
    <scope>NUCLEOTIDE SEQUENCE</scope>
    <source>
        <strain evidence="7">CGMCC 1.10685</strain>
    </source>
</reference>
<evidence type="ECO:0000313" key="6">
    <source>
        <dbReference type="EMBL" id="QGZ39135.1"/>
    </source>
</evidence>
<dbReference type="Gene3D" id="1.10.10.10">
    <property type="entry name" value="Winged helix-like DNA-binding domain superfamily/Winged helix DNA-binding domain"/>
    <property type="match status" value="1"/>
</dbReference>
<dbReference type="EMBL" id="VLKW01000004">
    <property type="protein sequence ID" value="TWI47578.1"/>
    <property type="molecule type" value="Genomic_DNA"/>
</dbReference>
<evidence type="ECO:0000256" key="2">
    <source>
        <dbReference type="ARBA" id="ARBA00023015"/>
    </source>
</evidence>
<dbReference type="AlphaFoldDB" id="A0A562PT57"/>
<dbReference type="Proteomes" id="UP000437862">
    <property type="component" value="Chromosome"/>
</dbReference>
<dbReference type="InterPro" id="IPR005119">
    <property type="entry name" value="LysR_subst-bd"/>
</dbReference>
<reference evidence="7 8" key="1">
    <citation type="journal article" date="2015" name="Stand. Genomic Sci.">
        <title>Genomic Encyclopedia of Bacterial and Archaeal Type Strains, Phase III: the genomes of soil and plant-associated and newly described type strains.</title>
        <authorList>
            <person name="Whitman W.B."/>
            <person name="Woyke T."/>
            <person name="Klenk H.P."/>
            <person name="Zhou Y."/>
            <person name="Lilburn T.G."/>
            <person name="Beck B.J."/>
            <person name="De Vos P."/>
            <person name="Vandamme P."/>
            <person name="Eisen J.A."/>
            <person name="Garrity G."/>
            <person name="Hugenholtz P."/>
            <person name="Kyrpides N.C."/>
        </authorList>
    </citation>
    <scope>NUCLEOTIDE SEQUENCE [LARGE SCALE GENOMIC DNA]</scope>
    <source>
        <strain evidence="7 8">CGMCC 1.10685</strain>
    </source>
</reference>
<dbReference type="RefSeq" id="WP_145875512.1">
    <property type="nucleotide sequence ID" value="NZ_CP046904.1"/>
</dbReference>
<keyword evidence="4" id="KW-0804">Transcription</keyword>
<dbReference type="Proteomes" id="UP000315112">
    <property type="component" value="Unassembled WGS sequence"/>
</dbReference>
<evidence type="ECO:0000313" key="7">
    <source>
        <dbReference type="EMBL" id="TWI47578.1"/>
    </source>
</evidence>
<dbReference type="InterPro" id="IPR036390">
    <property type="entry name" value="WH_DNA-bd_sf"/>
</dbReference>
<organism evidence="7 8">
    <name type="scientific">Pseudoduganella flava</name>
    <dbReference type="NCBI Taxonomy" id="871742"/>
    <lineage>
        <taxon>Bacteria</taxon>
        <taxon>Pseudomonadati</taxon>
        <taxon>Pseudomonadota</taxon>
        <taxon>Betaproteobacteria</taxon>
        <taxon>Burkholderiales</taxon>
        <taxon>Oxalobacteraceae</taxon>
        <taxon>Telluria group</taxon>
        <taxon>Pseudoduganella</taxon>
    </lineage>
</organism>
<keyword evidence="2" id="KW-0805">Transcription regulation</keyword>
<evidence type="ECO:0000256" key="1">
    <source>
        <dbReference type="ARBA" id="ARBA00009437"/>
    </source>
</evidence>
<evidence type="ECO:0000313" key="9">
    <source>
        <dbReference type="Proteomes" id="UP000437862"/>
    </source>
</evidence>
<dbReference type="Gene3D" id="3.40.190.290">
    <property type="match status" value="1"/>
</dbReference>
<dbReference type="PANTHER" id="PTHR30537:SF66">
    <property type="entry name" value="IRON-REGULATED VIRULENCE REGULATORY PROTEIN IRGB"/>
    <property type="match status" value="1"/>
</dbReference>
<dbReference type="CDD" id="cd08422">
    <property type="entry name" value="PBP2_CrgA_like"/>
    <property type="match status" value="1"/>
</dbReference>
<dbReference type="SUPFAM" id="SSF46785">
    <property type="entry name" value="Winged helix' DNA-binding domain"/>
    <property type="match status" value="1"/>
</dbReference>
<dbReference type="FunFam" id="1.10.10.10:FF:000001">
    <property type="entry name" value="LysR family transcriptional regulator"/>
    <property type="match status" value="1"/>
</dbReference>
<evidence type="ECO:0000256" key="3">
    <source>
        <dbReference type="ARBA" id="ARBA00023125"/>
    </source>
</evidence>
<accession>A0A562PT57</accession>
<reference evidence="6 9" key="3">
    <citation type="submission" date="2019-12" db="EMBL/GenBank/DDBJ databases">
        <title>Draft Genome Sequences of Six Type Strains of the Genus Massilia.</title>
        <authorList>
            <person name="Miess H."/>
            <person name="Frediansyah A."/>
            <person name="Goeker M."/>
            <person name="Gross H."/>
        </authorList>
    </citation>
    <scope>NUCLEOTIDE SEQUENCE [LARGE SCALE GENOMIC DNA]</scope>
    <source>
        <strain evidence="6 9">DSM 26639</strain>
    </source>
</reference>
<keyword evidence="3 7" id="KW-0238">DNA-binding</keyword>
<proteinExistence type="inferred from homology"/>
<dbReference type="EMBL" id="CP046904">
    <property type="protein sequence ID" value="QGZ39135.1"/>
    <property type="molecule type" value="Genomic_DNA"/>
</dbReference>
<dbReference type="PANTHER" id="PTHR30537">
    <property type="entry name" value="HTH-TYPE TRANSCRIPTIONAL REGULATOR"/>
    <property type="match status" value="1"/>
</dbReference>
<evidence type="ECO:0000256" key="4">
    <source>
        <dbReference type="ARBA" id="ARBA00023163"/>
    </source>
</evidence>
<keyword evidence="9" id="KW-1185">Reference proteome</keyword>
<dbReference type="InterPro" id="IPR000847">
    <property type="entry name" value="LysR_HTH_N"/>
</dbReference>
<dbReference type="GO" id="GO:0043565">
    <property type="term" value="F:sequence-specific DNA binding"/>
    <property type="evidence" value="ECO:0007669"/>
    <property type="project" value="TreeGrafter"/>
</dbReference>
<comment type="similarity">
    <text evidence="1">Belongs to the LysR transcriptional regulatory family.</text>
</comment>
<sequence length="300" mass="31914">MALPGQIDLNDLVVFAAVVEAGGFAKAAARLGVAPAKVSVEVARLETRLGATLFTRTTRRVVPTEAGQALHDACAPLLLQLRAAVDNVHASTAVLTGSLRITAPADFAAQSLAPALARFAALHPALALDLRAGDAIADLVAEGIDVAIRMGWLRDSSLRAVKLGSFDQYLVAAPAYLERVAPPHAPEDLPALDWLALTRLPTPLKWTLTSTSGATRTVHLRSRIRTDSAGALRALVREGVGITVLDQYSAEPDLRAGTLVRLLPDWSLPAGGTYAVFPPGRHVSRKAHAFVAFYQTWLHR</sequence>
<dbReference type="InterPro" id="IPR036388">
    <property type="entry name" value="WH-like_DNA-bd_sf"/>
</dbReference>
<dbReference type="SUPFAM" id="SSF53850">
    <property type="entry name" value="Periplasmic binding protein-like II"/>
    <property type="match status" value="1"/>
</dbReference>
<gene>
    <name evidence="6" type="ORF">GO485_08825</name>
    <name evidence="7" type="ORF">IP92_02638</name>
</gene>
<dbReference type="InterPro" id="IPR058163">
    <property type="entry name" value="LysR-type_TF_proteobact-type"/>
</dbReference>
<feature type="domain" description="HTH lysR-type" evidence="5">
    <location>
        <begin position="7"/>
        <end position="64"/>
    </location>
</feature>
<evidence type="ECO:0000313" key="8">
    <source>
        <dbReference type="Proteomes" id="UP000315112"/>
    </source>
</evidence>
<dbReference type="OrthoDB" id="9786526at2"/>
<dbReference type="Pfam" id="PF00126">
    <property type="entry name" value="HTH_1"/>
    <property type="match status" value="1"/>
</dbReference>